<keyword evidence="1" id="KW-0479">Metal-binding</keyword>
<keyword evidence="1" id="KW-0863">Zinc-finger</keyword>
<organism evidence="3 4">
    <name type="scientific">Alosa alosa</name>
    <name type="common">allis shad</name>
    <dbReference type="NCBI Taxonomy" id="278164"/>
    <lineage>
        <taxon>Eukaryota</taxon>
        <taxon>Metazoa</taxon>
        <taxon>Chordata</taxon>
        <taxon>Craniata</taxon>
        <taxon>Vertebrata</taxon>
        <taxon>Euteleostomi</taxon>
        <taxon>Actinopterygii</taxon>
        <taxon>Neopterygii</taxon>
        <taxon>Teleostei</taxon>
        <taxon>Clupei</taxon>
        <taxon>Clupeiformes</taxon>
        <taxon>Clupeoidei</taxon>
        <taxon>Clupeidae</taxon>
        <taxon>Alosa</taxon>
    </lineage>
</organism>
<dbReference type="PROSITE" id="PS50966">
    <property type="entry name" value="ZF_SWIM"/>
    <property type="match status" value="1"/>
</dbReference>
<proteinExistence type="predicted"/>
<accession>A0AAV6G272</accession>
<dbReference type="GO" id="GO:0008270">
    <property type="term" value="F:zinc ion binding"/>
    <property type="evidence" value="ECO:0007669"/>
    <property type="project" value="UniProtKB-KW"/>
</dbReference>
<comment type="caution">
    <text evidence="3">The sequence shown here is derived from an EMBL/GenBank/DDBJ whole genome shotgun (WGS) entry which is preliminary data.</text>
</comment>
<gene>
    <name evidence="3" type="ORF">AALO_G00223080</name>
</gene>
<dbReference type="Proteomes" id="UP000823561">
    <property type="component" value="Chromosome 17"/>
</dbReference>
<evidence type="ECO:0000313" key="3">
    <source>
        <dbReference type="EMBL" id="KAG5267560.1"/>
    </source>
</evidence>
<protein>
    <recommendedName>
        <fullName evidence="2">SWIM-type domain-containing protein</fullName>
    </recommendedName>
</protein>
<evidence type="ECO:0000256" key="1">
    <source>
        <dbReference type="PROSITE-ProRule" id="PRU00325"/>
    </source>
</evidence>
<dbReference type="AlphaFoldDB" id="A0AAV6G272"/>
<keyword evidence="1" id="KW-0862">Zinc</keyword>
<dbReference type="EMBL" id="JADWDJ010000017">
    <property type="protein sequence ID" value="KAG5267560.1"/>
    <property type="molecule type" value="Genomic_DNA"/>
</dbReference>
<feature type="domain" description="SWIM-type" evidence="2">
    <location>
        <begin position="8"/>
        <end position="46"/>
    </location>
</feature>
<reference evidence="3 4" key="1">
    <citation type="submission" date="2020-10" db="EMBL/GenBank/DDBJ databases">
        <title>Chromosome-scale genome assembly of the Allis shad, Alosa alosa.</title>
        <authorList>
            <person name="Margot Z."/>
            <person name="Christophe K."/>
            <person name="Cabau C."/>
            <person name="Louis A."/>
            <person name="Berthelot C."/>
            <person name="Parey E."/>
            <person name="Roest Crollius H."/>
            <person name="Montfort J."/>
            <person name="Robinson-Rechavi M."/>
            <person name="Bucao C."/>
            <person name="Bouchez O."/>
            <person name="Gislard M."/>
            <person name="Lluch J."/>
            <person name="Milhes M."/>
            <person name="Lampietro C."/>
            <person name="Lopez Roques C."/>
            <person name="Donnadieu C."/>
            <person name="Braasch I."/>
            <person name="Desvignes T."/>
            <person name="Postlethwait J."/>
            <person name="Bobe J."/>
            <person name="Guiguen Y."/>
        </authorList>
    </citation>
    <scope>NUCLEOTIDE SEQUENCE [LARGE SCALE GENOMIC DNA]</scope>
    <source>
        <strain evidence="3">M-15738</strain>
        <tissue evidence="3">Blood</tissue>
    </source>
</reference>
<dbReference type="InterPro" id="IPR007527">
    <property type="entry name" value="Znf_SWIM"/>
</dbReference>
<name>A0AAV6G272_9TELE</name>
<sequence>MRKTQTPYTVQVDLSAGNPVIGEVICNCKAGLGRCAHVIGLLYTLAPYQRLGLKSVPPGQSLTPKPINLVEINKIKPQQNDLAPATKVRSEGVVSNLYCPVSLPLPCKDFAERLQRNHNEIGSTCQLASLMNSQMYEPQYIPSPYGDIPLGSVLSYHIQPVVTPSHNYSPFALPL</sequence>
<keyword evidence="4" id="KW-1185">Reference proteome</keyword>
<evidence type="ECO:0000313" key="4">
    <source>
        <dbReference type="Proteomes" id="UP000823561"/>
    </source>
</evidence>
<evidence type="ECO:0000259" key="2">
    <source>
        <dbReference type="PROSITE" id="PS50966"/>
    </source>
</evidence>